<accession>A0A1F5EA82</accession>
<comment type="caution">
    <text evidence="2">The sequence shown here is derived from an EMBL/GenBank/DDBJ whole genome shotgun (WGS) entry which is preliminary data.</text>
</comment>
<dbReference type="GO" id="GO:0006633">
    <property type="term" value="P:fatty acid biosynthetic process"/>
    <property type="evidence" value="ECO:0007669"/>
    <property type="project" value="TreeGrafter"/>
</dbReference>
<gene>
    <name evidence="2" type="ORF">A3A71_03890</name>
</gene>
<dbReference type="AlphaFoldDB" id="A0A1F5EA82"/>
<dbReference type="SUPFAM" id="SSF54637">
    <property type="entry name" value="Thioesterase/thiol ester dehydrase-isomerase"/>
    <property type="match status" value="1"/>
</dbReference>
<proteinExistence type="predicted"/>
<dbReference type="InterPro" id="IPR029069">
    <property type="entry name" value="HotDog_dom_sf"/>
</dbReference>
<evidence type="ECO:0000313" key="3">
    <source>
        <dbReference type="Proteomes" id="UP000177481"/>
    </source>
</evidence>
<feature type="domain" description="MaoC-like" evidence="1">
    <location>
        <begin position="4"/>
        <end position="99"/>
    </location>
</feature>
<dbReference type="PANTHER" id="PTHR43437">
    <property type="entry name" value="HYDROXYACYL-THIOESTER DEHYDRATASE TYPE 2, MITOCHONDRIAL-RELATED"/>
    <property type="match status" value="1"/>
</dbReference>
<dbReference type="InterPro" id="IPR002539">
    <property type="entry name" value="MaoC-like_dom"/>
</dbReference>
<organism evidence="2 3">
    <name type="scientific">Candidatus Berkelbacteria bacterium RIFCSPLOWO2_01_FULL_50_28</name>
    <dbReference type="NCBI Taxonomy" id="1797471"/>
    <lineage>
        <taxon>Bacteria</taxon>
        <taxon>Candidatus Berkelbacteria</taxon>
    </lineage>
</organism>
<name>A0A1F5EA82_9BACT</name>
<protein>
    <recommendedName>
        <fullName evidence="1">MaoC-like domain-containing protein</fullName>
    </recommendedName>
</protein>
<dbReference type="InterPro" id="IPR050965">
    <property type="entry name" value="UPF0336/Enoyl-CoA_hydratase"/>
</dbReference>
<dbReference type="Proteomes" id="UP000177481">
    <property type="component" value="Unassembled WGS sequence"/>
</dbReference>
<sequence length="130" mass="13921">MVFKTVTPEMIEAFAEISGDRNRLHFDDVFAKKTLNGKCNGRIAHGALIFALLSGYIAHEFGDGTTVRKAECCFKLPFEPGDGAGFSHTIVASRTVGSAVLADVEVSVVRQRGGVEEVVGKTALVLLQPL</sequence>
<dbReference type="PANTHER" id="PTHR43437:SF3">
    <property type="entry name" value="HYDROXYACYL-THIOESTER DEHYDRATASE TYPE 2, MITOCHONDRIAL"/>
    <property type="match status" value="1"/>
</dbReference>
<evidence type="ECO:0000259" key="1">
    <source>
        <dbReference type="Pfam" id="PF01575"/>
    </source>
</evidence>
<evidence type="ECO:0000313" key="2">
    <source>
        <dbReference type="EMBL" id="OGD64285.1"/>
    </source>
</evidence>
<dbReference type="Pfam" id="PF01575">
    <property type="entry name" value="MaoC_dehydratas"/>
    <property type="match status" value="1"/>
</dbReference>
<reference evidence="2 3" key="1">
    <citation type="journal article" date="2016" name="Nat. Commun.">
        <title>Thousands of microbial genomes shed light on interconnected biogeochemical processes in an aquifer system.</title>
        <authorList>
            <person name="Anantharaman K."/>
            <person name="Brown C.T."/>
            <person name="Hug L.A."/>
            <person name="Sharon I."/>
            <person name="Castelle C.J."/>
            <person name="Probst A.J."/>
            <person name="Thomas B.C."/>
            <person name="Singh A."/>
            <person name="Wilkins M.J."/>
            <person name="Karaoz U."/>
            <person name="Brodie E.L."/>
            <person name="Williams K.H."/>
            <person name="Hubbard S.S."/>
            <person name="Banfield J.F."/>
        </authorList>
    </citation>
    <scope>NUCLEOTIDE SEQUENCE [LARGE SCALE GENOMIC DNA]</scope>
</reference>
<dbReference type="EMBL" id="MEZX01000003">
    <property type="protein sequence ID" value="OGD64285.1"/>
    <property type="molecule type" value="Genomic_DNA"/>
</dbReference>
<dbReference type="GO" id="GO:0019171">
    <property type="term" value="F:(3R)-hydroxyacyl-[acyl-carrier-protein] dehydratase activity"/>
    <property type="evidence" value="ECO:0007669"/>
    <property type="project" value="TreeGrafter"/>
</dbReference>
<dbReference type="STRING" id="1797471.A3A71_03890"/>
<dbReference type="Gene3D" id="3.10.129.10">
    <property type="entry name" value="Hotdog Thioesterase"/>
    <property type="match status" value="1"/>
</dbReference>